<dbReference type="InterPro" id="IPR020889">
    <property type="entry name" value="LipoPS_assembly_LptD"/>
</dbReference>
<accession>A0A0K1XDA8</accession>
<evidence type="ECO:0000313" key="8">
    <source>
        <dbReference type="Proteomes" id="UP000063953"/>
    </source>
</evidence>
<comment type="function">
    <text evidence="4">Together with LptE, is involved in the assembly of lipopolysaccharide (LPS) at the surface of the outer membrane.</text>
</comment>
<dbReference type="Gene3D" id="2.60.450.10">
    <property type="entry name" value="Lipopolysaccharide (LPS) transport protein A like domain"/>
    <property type="match status" value="1"/>
</dbReference>
<proteinExistence type="inferred from homology"/>
<comment type="caution">
    <text evidence="4">Lacks conserved residue(s) required for the propagation of feature annotation.</text>
</comment>
<comment type="subunit">
    <text evidence="4">Component of the lipopolysaccharide transport and assembly complex. Interacts with LptE and LptA.</text>
</comment>
<feature type="domain" description="Organic solvent tolerance-like N-terminal" evidence="5">
    <location>
        <begin position="160"/>
        <end position="293"/>
    </location>
</feature>
<keyword evidence="8" id="KW-1185">Reference proteome</keyword>
<evidence type="ECO:0000256" key="3">
    <source>
        <dbReference type="ARBA" id="ARBA00023237"/>
    </source>
</evidence>
<dbReference type="InterPro" id="IPR007543">
    <property type="entry name" value="LptD_C"/>
</dbReference>
<comment type="similarity">
    <text evidence="4">Belongs to the LptD family.</text>
</comment>
<dbReference type="InterPro" id="IPR050218">
    <property type="entry name" value="LptD"/>
</dbReference>
<comment type="subcellular location">
    <subcellularLocation>
        <location evidence="4">Cell outer membrane</location>
    </subcellularLocation>
</comment>
<dbReference type="PANTHER" id="PTHR30189">
    <property type="entry name" value="LPS-ASSEMBLY PROTEIN"/>
    <property type="match status" value="1"/>
</dbReference>
<dbReference type="PANTHER" id="PTHR30189:SF1">
    <property type="entry name" value="LPS-ASSEMBLY PROTEIN LPTD"/>
    <property type="match status" value="1"/>
</dbReference>
<evidence type="ECO:0000256" key="1">
    <source>
        <dbReference type="ARBA" id="ARBA00022729"/>
    </source>
</evidence>
<dbReference type="GO" id="GO:0043165">
    <property type="term" value="P:Gram-negative-bacterium-type cell outer membrane assembly"/>
    <property type="evidence" value="ECO:0007669"/>
    <property type="project" value="UniProtKB-UniRule"/>
</dbReference>
<evidence type="ECO:0000256" key="2">
    <source>
        <dbReference type="ARBA" id="ARBA00023136"/>
    </source>
</evidence>
<dbReference type="Pfam" id="PF03968">
    <property type="entry name" value="LptD_N"/>
    <property type="match status" value="1"/>
</dbReference>
<dbReference type="InterPro" id="IPR005653">
    <property type="entry name" value="OstA-like_N"/>
</dbReference>
<dbReference type="GO" id="GO:0015920">
    <property type="term" value="P:lipopolysaccharide transport"/>
    <property type="evidence" value="ECO:0007669"/>
    <property type="project" value="InterPro"/>
</dbReference>
<dbReference type="STRING" id="1697053.AKN87_06660"/>
<sequence precursor="true">MAAKTPLFRRKFPLLVTSSLLAIQTFSASAASEQFACQVSASGQWDCSAAAPSQPLPPRPKQISTQAEPLLLPTQPAKTKVETPLAESSAEPALRLDTTVANDYQGVPSTNDYAILDWVPREQLTAAQLEEISPYCAGDYIEPLRPGMDDKTPADESPLYISAKASRYEQTSDVAMLAGDVVLRQASMQAEAHEAKLYRQENRGELIGGVRLRDTGALLVGDRAEIQLDTGAAKVENAQYVMHQGRVRGEAQYVKRQEDGIIRLKDGTYTRCTPGSNTWHVRANNITLNNETGFGTGTNVTLRVKDIPVFYTPYIHFPLDDRRVSGFLVPSISYSRNKGAEITTPYYFNLAPNMDATLYPQLISKRGLLMEGDFRYLSKNSESKVSASWLNDREDERKYQSEYKDTRWLYRLEHTHGLTSRLRADLDYTDLSDPYFFDDLNTSLDISSKNFVDQRGSLTWRGDSFTAGLNAHAYERANIADVTPYNRLPQLTLNGHAPFELAGLEMGYQTELVRFERSLKNGKYRDKDGVSDPINPYWNDNNIQGLARAEGNRLHLEPSISLPLNWSWGYIKPAIKYAYTKYDLTLDSRGKDTLGGQKFHSNQSRSVPIYSVDSGLYFDRDAQWFGKNYRQTLEPRLFYLNVPYKDQSDIPVFDTSESTFSYAGMFRDNRFSGRDRIGDTNQFSLGVTNRWIDESGLERQRFSIGQSYYLRDRKVQMPGVEFEKTPESKHSQSPYAMEYMLRFNQDWRLTSDFVWDKNSHSTRSGSLMFHYQDHADLNKIINFGVRYRADRTYYDSEKGEWVTGTDYGSPGSSDYVKDFYKIKQTDMSVMWPVVPQWSAIARWQYDYNRNRTLDAFAGFEYDSCCWKLRLINRYWLDYDENNQRPNDNREADRGVFLQIVFKGLGSVTGQKIDTFLDEGIKGYREREDQAF</sequence>
<dbReference type="Proteomes" id="UP000063953">
    <property type="component" value="Chromosome"/>
</dbReference>
<keyword evidence="1 4" id="KW-0732">Signal</keyword>
<keyword evidence="3 4" id="KW-0998">Cell outer membrane</keyword>
<dbReference type="AlphaFoldDB" id="A0A0K1XDA8"/>
<dbReference type="RefSeq" id="WP_053100478.1">
    <property type="nucleotide sequence ID" value="NZ_CP012365.1"/>
</dbReference>
<feature type="chain" id="PRO_5008990418" description="LPS-assembly protein LptD" evidence="4">
    <location>
        <begin position="31"/>
        <end position="931"/>
    </location>
</feature>
<evidence type="ECO:0000313" key="7">
    <source>
        <dbReference type="EMBL" id="AKX59306.1"/>
    </source>
</evidence>
<evidence type="ECO:0000256" key="4">
    <source>
        <dbReference type="HAMAP-Rule" id="MF_01411"/>
    </source>
</evidence>
<name>A0A0K1XDA8_9GAMM</name>
<dbReference type="Pfam" id="PF04453">
    <property type="entry name" value="LptD"/>
    <property type="match status" value="1"/>
</dbReference>
<evidence type="ECO:0000259" key="6">
    <source>
        <dbReference type="Pfam" id="PF04453"/>
    </source>
</evidence>
<evidence type="ECO:0000259" key="5">
    <source>
        <dbReference type="Pfam" id="PF03968"/>
    </source>
</evidence>
<keyword evidence="2 4" id="KW-0472">Membrane</keyword>
<dbReference type="EMBL" id="CP012365">
    <property type="protein sequence ID" value="AKX59306.1"/>
    <property type="molecule type" value="Genomic_DNA"/>
</dbReference>
<dbReference type="PATRIC" id="fig|1698449.3.peg.932"/>
<dbReference type="GO" id="GO:1990351">
    <property type="term" value="C:transporter complex"/>
    <property type="evidence" value="ECO:0007669"/>
    <property type="project" value="TreeGrafter"/>
</dbReference>
<organism evidence="7 8">
    <name type="scientific">Thiopseudomonas alkaliphila</name>
    <dbReference type="NCBI Taxonomy" id="1697053"/>
    <lineage>
        <taxon>Bacteria</taxon>
        <taxon>Pseudomonadati</taxon>
        <taxon>Pseudomonadota</taxon>
        <taxon>Gammaproteobacteria</taxon>
        <taxon>Pseudomonadales</taxon>
        <taxon>Pseudomonadaceae</taxon>
        <taxon>Thiopseudomonas</taxon>
    </lineage>
</organism>
<reference evidence="7 8" key="1">
    <citation type="journal article" date="2015" name="Genome Announc.">
        <title>Genome Sequences of Oblitimonas alkaliphila gen. nov. sp. nov. (Proposed), a Novel Bacterium of the Pseudomonadaceae Family.</title>
        <authorList>
            <person name="Lauer A.C."/>
            <person name="Nicholson A.C."/>
            <person name="Humrighouse B.W."/>
            <person name="Emery B."/>
            <person name="Drobish A."/>
            <person name="Juieng P."/>
            <person name="Loparev V."/>
            <person name="McQuiston J.R."/>
        </authorList>
    </citation>
    <scope>NUCLEOTIDE SEQUENCE [LARGE SCALE GENOMIC DNA]</scope>
    <source>
        <strain evidence="7 8">E5571</strain>
    </source>
</reference>
<protein>
    <recommendedName>
        <fullName evidence="4">LPS-assembly protein LptD</fullName>
    </recommendedName>
</protein>
<dbReference type="GO" id="GO:0009279">
    <property type="term" value="C:cell outer membrane"/>
    <property type="evidence" value="ECO:0007669"/>
    <property type="project" value="UniProtKB-SubCell"/>
</dbReference>
<feature type="signal peptide" evidence="4">
    <location>
        <begin position="1"/>
        <end position="30"/>
    </location>
</feature>
<gene>
    <name evidence="4" type="primary">lptD</name>
    <name evidence="7" type="ORF">AKN88_04665</name>
</gene>
<dbReference type="HAMAP" id="MF_01411">
    <property type="entry name" value="LPS_assembly_LptD"/>
    <property type="match status" value="1"/>
</dbReference>
<feature type="domain" description="LptD C-terminal" evidence="6">
    <location>
        <begin position="406"/>
        <end position="837"/>
    </location>
</feature>